<name>A0A0F9Y196_9ZZZZ</name>
<organism evidence="1">
    <name type="scientific">marine sediment metagenome</name>
    <dbReference type="NCBI Taxonomy" id="412755"/>
    <lineage>
        <taxon>unclassified sequences</taxon>
        <taxon>metagenomes</taxon>
        <taxon>ecological metagenomes</taxon>
    </lineage>
</organism>
<reference evidence="1" key="1">
    <citation type="journal article" date="2015" name="Nature">
        <title>Complex archaea that bridge the gap between prokaryotes and eukaryotes.</title>
        <authorList>
            <person name="Spang A."/>
            <person name="Saw J.H."/>
            <person name="Jorgensen S.L."/>
            <person name="Zaremba-Niedzwiedzka K."/>
            <person name="Martijn J."/>
            <person name="Lind A.E."/>
            <person name="van Eijk R."/>
            <person name="Schleper C."/>
            <person name="Guy L."/>
            <person name="Ettema T.J."/>
        </authorList>
    </citation>
    <scope>NUCLEOTIDE SEQUENCE</scope>
</reference>
<proteinExistence type="predicted"/>
<dbReference type="AlphaFoldDB" id="A0A0F9Y196"/>
<protein>
    <submittedName>
        <fullName evidence="1">Uncharacterized protein</fullName>
    </submittedName>
</protein>
<evidence type="ECO:0000313" key="1">
    <source>
        <dbReference type="EMBL" id="KKN98433.1"/>
    </source>
</evidence>
<accession>A0A0F9Y196</accession>
<sequence>MENTTQYNNHYGSLTLDIVGEEQLARNFTSADVPDDCFIDLNTAEEVALITENRGIQIAFRWITEKEVPDPKQGYILLHRSPSVVVLTRLSSLDYTHSTGPRDALF</sequence>
<comment type="caution">
    <text evidence="1">The sequence shown here is derived from an EMBL/GenBank/DDBJ whole genome shotgun (WGS) entry which is preliminary data.</text>
</comment>
<gene>
    <name evidence="1" type="ORF">LCGC14_0145270</name>
</gene>
<dbReference type="EMBL" id="LAZR01000051">
    <property type="protein sequence ID" value="KKN98433.1"/>
    <property type="molecule type" value="Genomic_DNA"/>
</dbReference>